<dbReference type="STRING" id="1304275.C41B8_05263"/>
<dbReference type="SUPFAM" id="SSF161098">
    <property type="entry name" value="MetI-like"/>
    <property type="match status" value="1"/>
</dbReference>
<keyword evidence="2 5" id="KW-0812">Transmembrane</keyword>
<evidence type="ECO:0000256" key="3">
    <source>
        <dbReference type="ARBA" id="ARBA00022989"/>
    </source>
</evidence>
<evidence type="ECO:0000256" key="5">
    <source>
        <dbReference type="RuleBase" id="RU363032"/>
    </source>
</evidence>
<evidence type="ECO:0000256" key="1">
    <source>
        <dbReference type="ARBA" id="ARBA00004651"/>
    </source>
</evidence>
<dbReference type="Proteomes" id="UP000028302">
    <property type="component" value="Unassembled WGS sequence"/>
</dbReference>
<dbReference type="PANTHER" id="PTHR43879:SF1">
    <property type="entry name" value="GLUCOSE IMPORT SYSTEM PERMEASE PROTEIN GLCU"/>
    <property type="match status" value="1"/>
</dbReference>
<name>A0A084INK0_SALHC</name>
<gene>
    <name evidence="7" type="ORF">C41B8_05263</name>
</gene>
<organism evidence="7 8">
    <name type="scientific">Salinisphaera hydrothermalis (strain C41B8)</name>
    <dbReference type="NCBI Taxonomy" id="1304275"/>
    <lineage>
        <taxon>Bacteria</taxon>
        <taxon>Pseudomonadati</taxon>
        <taxon>Pseudomonadota</taxon>
        <taxon>Gammaproteobacteria</taxon>
        <taxon>Salinisphaerales</taxon>
        <taxon>Salinisphaeraceae</taxon>
        <taxon>Salinisphaera</taxon>
    </lineage>
</organism>
<dbReference type="RefSeq" id="WP_051883124.1">
    <property type="nucleotide sequence ID" value="NZ_APNK01000005.1"/>
</dbReference>
<feature type="transmembrane region" description="Helical" evidence="5">
    <location>
        <begin position="18"/>
        <end position="39"/>
    </location>
</feature>
<feature type="transmembrane region" description="Helical" evidence="5">
    <location>
        <begin position="121"/>
        <end position="142"/>
    </location>
</feature>
<dbReference type="eggNOG" id="COG0395">
    <property type="taxonomic scope" value="Bacteria"/>
</dbReference>
<dbReference type="AlphaFoldDB" id="A0A084INK0"/>
<keyword evidence="4 5" id="KW-0472">Membrane</keyword>
<protein>
    <submittedName>
        <fullName evidence="7">Sugar ABC transporter permease</fullName>
    </submittedName>
</protein>
<feature type="transmembrane region" description="Helical" evidence="5">
    <location>
        <begin position="154"/>
        <end position="177"/>
    </location>
</feature>
<keyword evidence="8" id="KW-1185">Reference proteome</keyword>
<evidence type="ECO:0000256" key="4">
    <source>
        <dbReference type="ARBA" id="ARBA00023136"/>
    </source>
</evidence>
<dbReference type="PROSITE" id="PS50928">
    <property type="entry name" value="ABC_TM1"/>
    <property type="match status" value="1"/>
</dbReference>
<feature type="transmembrane region" description="Helical" evidence="5">
    <location>
        <begin position="262"/>
        <end position="284"/>
    </location>
</feature>
<dbReference type="GO" id="GO:0005886">
    <property type="term" value="C:plasma membrane"/>
    <property type="evidence" value="ECO:0007669"/>
    <property type="project" value="UniProtKB-SubCell"/>
</dbReference>
<evidence type="ECO:0000256" key="2">
    <source>
        <dbReference type="ARBA" id="ARBA00022692"/>
    </source>
</evidence>
<keyword evidence="5" id="KW-0813">Transport</keyword>
<comment type="caution">
    <text evidence="7">The sequence shown here is derived from an EMBL/GenBank/DDBJ whole genome shotgun (WGS) entry which is preliminary data.</text>
</comment>
<dbReference type="Gene3D" id="1.10.3720.10">
    <property type="entry name" value="MetI-like"/>
    <property type="match status" value="1"/>
</dbReference>
<dbReference type="PATRIC" id="fig|1304275.5.peg.1076"/>
<sequence>MAGPTEDGIQRGGPIARLLIYGVLVLAALYFLMPLYVMLITSFKTLPQISHGNLFSLPAPFSTGAWSSAWSNACTGSDCTGLHRYFWNSVAFTVPAVAFSTLFGAINGYVLTKWRFRGSELVFGLLLGGTFVPFQMFLLPMARVLGLIGLDNSLAGLTLVHTVYGIAFTTLFCRNYYVTIPDELVKAARIDGAGFIATFRHVILPISTPILMVCVIWQFTQIWNDFLFGVVFTSGSEHPITVALNNLVNTSSTGVKRYNVDMAGAIITALPTLVVYIVAGRYFMRGLTAGAVKG</sequence>
<dbReference type="InterPro" id="IPR035906">
    <property type="entry name" value="MetI-like_sf"/>
</dbReference>
<dbReference type="GO" id="GO:0055085">
    <property type="term" value="P:transmembrane transport"/>
    <property type="evidence" value="ECO:0007669"/>
    <property type="project" value="InterPro"/>
</dbReference>
<evidence type="ECO:0000313" key="7">
    <source>
        <dbReference type="EMBL" id="KEZ78284.1"/>
    </source>
</evidence>
<feature type="transmembrane region" description="Helical" evidence="5">
    <location>
        <begin position="85"/>
        <end position="109"/>
    </location>
</feature>
<dbReference type="EMBL" id="APNK01000005">
    <property type="protein sequence ID" value="KEZ78284.1"/>
    <property type="molecule type" value="Genomic_DNA"/>
</dbReference>
<evidence type="ECO:0000313" key="8">
    <source>
        <dbReference type="Proteomes" id="UP000028302"/>
    </source>
</evidence>
<feature type="domain" description="ABC transmembrane type-1" evidence="6">
    <location>
        <begin position="86"/>
        <end position="279"/>
    </location>
</feature>
<accession>A0A084INK0</accession>
<dbReference type="PANTHER" id="PTHR43879">
    <property type="entry name" value="ABC TRANSPORTER PERMEASE PROTEIN"/>
    <property type="match status" value="1"/>
</dbReference>
<dbReference type="InterPro" id="IPR000515">
    <property type="entry name" value="MetI-like"/>
</dbReference>
<reference evidence="7 8" key="1">
    <citation type="submission" date="2013-03" db="EMBL/GenBank/DDBJ databases">
        <title>Salinisphaera hydrothermalis C41B8 Genome Sequencing.</title>
        <authorList>
            <person name="Li C."/>
            <person name="Lai Q."/>
            <person name="Shao Z."/>
        </authorList>
    </citation>
    <scope>NUCLEOTIDE SEQUENCE [LARGE SCALE GENOMIC DNA]</scope>
    <source>
        <strain evidence="7 8">C41B8</strain>
    </source>
</reference>
<proteinExistence type="inferred from homology"/>
<keyword evidence="3 5" id="KW-1133">Transmembrane helix</keyword>
<dbReference type="CDD" id="cd06261">
    <property type="entry name" value="TM_PBP2"/>
    <property type="match status" value="1"/>
</dbReference>
<dbReference type="OrthoDB" id="369039at2"/>
<dbReference type="Pfam" id="PF00528">
    <property type="entry name" value="BPD_transp_1"/>
    <property type="match status" value="1"/>
</dbReference>
<evidence type="ECO:0000259" key="6">
    <source>
        <dbReference type="PROSITE" id="PS50928"/>
    </source>
</evidence>
<comment type="subcellular location">
    <subcellularLocation>
        <location evidence="1 5">Cell membrane</location>
        <topology evidence="1 5">Multi-pass membrane protein</topology>
    </subcellularLocation>
</comment>
<feature type="transmembrane region" description="Helical" evidence="5">
    <location>
        <begin position="198"/>
        <end position="219"/>
    </location>
</feature>
<comment type="similarity">
    <text evidence="5">Belongs to the binding-protein-dependent transport system permease family.</text>
</comment>